<feature type="transmembrane region" description="Helical" evidence="1">
    <location>
        <begin position="42"/>
        <end position="67"/>
    </location>
</feature>
<dbReference type="EMBL" id="JBHTLX010000024">
    <property type="protein sequence ID" value="MFD1250456.1"/>
    <property type="molecule type" value="Genomic_DNA"/>
</dbReference>
<keyword evidence="3" id="KW-1185">Reference proteome</keyword>
<keyword evidence="1" id="KW-0812">Transmembrane</keyword>
<feature type="transmembrane region" description="Helical" evidence="1">
    <location>
        <begin position="211"/>
        <end position="236"/>
    </location>
</feature>
<organism evidence="2 3">
    <name type="scientific">Nocardioides ginsengisoli</name>
    <dbReference type="NCBI Taxonomy" id="363868"/>
    <lineage>
        <taxon>Bacteria</taxon>
        <taxon>Bacillati</taxon>
        <taxon>Actinomycetota</taxon>
        <taxon>Actinomycetes</taxon>
        <taxon>Propionibacteriales</taxon>
        <taxon>Nocardioidaceae</taxon>
        <taxon>Nocardioides</taxon>
    </lineage>
</organism>
<dbReference type="Proteomes" id="UP001597229">
    <property type="component" value="Unassembled WGS sequence"/>
</dbReference>
<sequence>MPVTLAHPAAVLPLRGLGLPLAAMVIGAMVPDLPLFTRWLSAYWFTHSWTGVVTADLAITLLLLAFWDRFGRDALVDTAPALVRDRLPAQARIGRRAWLLAPVAAVIGSASHVVWDAFTHSGRWGVRNVAWLHEQHGPLRGDAWAQHASGVLGLVVVGLAMAAHLRRHPAGPSRPRRLPAATLPVAFATTVLASAATGLTHLAVGSGLHLAAFWAAVAGIIALGALVIGLGVAWALAPAAIAPEVSDPVAP</sequence>
<accession>A0ABW3W573</accession>
<gene>
    <name evidence="2" type="ORF">ACFQ3F_21875</name>
</gene>
<dbReference type="Pfam" id="PF13803">
    <property type="entry name" value="DUF4184"/>
    <property type="match status" value="1"/>
</dbReference>
<reference evidence="3" key="1">
    <citation type="journal article" date="2019" name="Int. J. Syst. Evol. Microbiol.">
        <title>The Global Catalogue of Microorganisms (GCM) 10K type strain sequencing project: providing services to taxonomists for standard genome sequencing and annotation.</title>
        <authorList>
            <consortium name="The Broad Institute Genomics Platform"/>
            <consortium name="The Broad Institute Genome Sequencing Center for Infectious Disease"/>
            <person name="Wu L."/>
            <person name="Ma J."/>
        </authorList>
    </citation>
    <scope>NUCLEOTIDE SEQUENCE [LARGE SCALE GENOMIC DNA]</scope>
    <source>
        <strain evidence="3">CCUG 52478</strain>
    </source>
</reference>
<dbReference type="RefSeq" id="WP_367919074.1">
    <property type="nucleotide sequence ID" value="NZ_BAABAC010000018.1"/>
</dbReference>
<feature type="transmembrane region" description="Helical" evidence="1">
    <location>
        <begin position="144"/>
        <end position="165"/>
    </location>
</feature>
<keyword evidence="1" id="KW-1133">Transmembrane helix</keyword>
<feature type="transmembrane region" description="Helical" evidence="1">
    <location>
        <begin position="12"/>
        <end position="30"/>
    </location>
</feature>
<feature type="transmembrane region" description="Helical" evidence="1">
    <location>
        <begin position="177"/>
        <end position="199"/>
    </location>
</feature>
<protein>
    <submittedName>
        <fullName evidence="2">DUF4184 family protein</fullName>
    </submittedName>
</protein>
<evidence type="ECO:0000313" key="2">
    <source>
        <dbReference type="EMBL" id="MFD1250456.1"/>
    </source>
</evidence>
<name>A0ABW3W573_9ACTN</name>
<feature type="transmembrane region" description="Helical" evidence="1">
    <location>
        <begin position="97"/>
        <end position="115"/>
    </location>
</feature>
<dbReference type="InterPro" id="IPR025238">
    <property type="entry name" value="DUF4184"/>
</dbReference>
<comment type="caution">
    <text evidence="2">The sequence shown here is derived from an EMBL/GenBank/DDBJ whole genome shotgun (WGS) entry which is preliminary data.</text>
</comment>
<evidence type="ECO:0000256" key="1">
    <source>
        <dbReference type="SAM" id="Phobius"/>
    </source>
</evidence>
<proteinExistence type="predicted"/>
<keyword evidence="1" id="KW-0472">Membrane</keyword>
<evidence type="ECO:0000313" key="3">
    <source>
        <dbReference type="Proteomes" id="UP001597229"/>
    </source>
</evidence>